<evidence type="ECO:0000256" key="5">
    <source>
        <dbReference type="ARBA" id="ARBA00023163"/>
    </source>
</evidence>
<evidence type="ECO:0000256" key="8">
    <source>
        <dbReference type="SAM" id="MobiDB-lite"/>
    </source>
</evidence>
<dbReference type="EMBL" id="KV454410">
    <property type="protein sequence ID" value="ODQ65490.1"/>
    <property type="molecule type" value="Genomic_DNA"/>
</dbReference>
<dbReference type="GO" id="GO:0070822">
    <property type="term" value="C:Sin3-type complex"/>
    <property type="evidence" value="ECO:0007669"/>
    <property type="project" value="TreeGrafter"/>
</dbReference>
<dbReference type="OrthoDB" id="10265969at2759"/>
<protein>
    <recommendedName>
        <fullName evidence="9">Histone deacetylase interacting domain-containing protein</fullName>
    </recommendedName>
</protein>
<evidence type="ECO:0000313" key="11">
    <source>
        <dbReference type="Proteomes" id="UP000095009"/>
    </source>
</evidence>
<dbReference type="InterPro" id="IPR036600">
    <property type="entry name" value="PAH_sf"/>
</dbReference>
<evidence type="ECO:0000256" key="1">
    <source>
        <dbReference type="ARBA" id="ARBA00004123"/>
    </source>
</evidence>
<dbReference type="Pfam" id="PF02671">
    <property type="entry name" value="PAH"/>
    <property type="match status" value="2"/>
</dbReference>
<evidence type="ECO:0000256" key="6">
    <source>
        <dbReference type="ARBA" id="ARBA00023242"/>
    </source>
</evidence>
<keyword evidence="6 7" id="KW-0539">Nucleus</keyword>
<feature type="region of interest" description="Disordered" evidence="8">
    <location>
        <begin position="1"/>
        <end position="23"/>
    </location>
</feature>
<dbReference type="SMART" id="SM00761">
    <property type="entry name" value="HDAC_interact"/>
    <property type="match status" value="1"/>
</dbReference>
<keyword evidence="3" id="KW-0677">Repeat</keyword>
<dbReference type="FunFam" id="1.20.1160.11:FF:000002">
    <property type="entry name" value="Paired amphipathic helix protein SIN3"/>
    <property type="match status" value="1"/>
</dbReference>
<sequence>MISSQGPWKSGSEGVEDASSTDKEIKPQDLHAPLSMQSSQSFTASHPILPPPSSFGNGFYPINNKFQSLPPLHGFMYNNGNAYNAQQHSNALGMQSLPNNGDVPVPGSSNNVTSSAGPLSDNAFSSMYRPLNVKDALSYLDEVKLQFQDQPDVYNIFLDIMKDFKSQAIDTPGVINRVSNLFRGRPSLIQGFNTFLPTGYVIESSMDPSDPNHITVTTPNGSTTNHNFMPIGPFQREENISHIYSYPGSSISSLPTRDTSGSLTHIQDFAHKEFHPELSRVDSEQFKYDNAHLFIDKIRERYANQPEVFEGFLDLIRSLESGHFDSSALEIHNKISALFKDAPDLIGEFGYYLPMFSRYTPSGPAEYNNVSLPPVGNFFPNERKYEPISVDMSRNNGGYYNGRSAVGFDPESIPVSDVRGKYPEKRKSNTLVTKEGLVINPELIPSKPEVLLTNGAIKIVGEEVHFFDRVKKFIGNKQLYNEFLKVLRLFSQSLIDRDTLVERVESFIGDSKDLLDQFKKFVGFDGRPLHIEDIIFKKHRLELSLCKSEGPSYKLLPKTETFMPCSGRDELCWEVLNDEWVGHPIWASEDSGFVAHRKNQYEEVLYKIEEERHDYDYYVGTLHRTIQTLETINIRISSMSKAEKFALKLPSDLGHTSTIYQKLLKKIYDREKGLEIIDALQNHPAVTVPILLHRLKQKDEEWRKSHREWNKHWRETEQKAFYKSLDHRGLTFKQTDKRLLTTKQLVAEFSTIKSDQPVNKKINYWAPRPVEQLQYELRDNLIIMDIARLAIVFIDSSSTYSNNDRQKLKVFLKSFLALFFDLSEIFVKENFPFFNSNGLDTSNISQTNTGGDSVDSTSEHKRKADCDLLRDVLKKARYINTSNSRNENVSRANSPDDDASWETSVNETDQAKEEWVRYSSVEKGVKAGEQDHKRSKYNMFCNTTIYAFIRFLQVLYERLEEIKVQENVVSAEISSRTPIDYAAKLGLYDHKLEEMQLSITGEDCYSQVLNLCEMLITGDVEHQWFEESLRQSYRNKAYKLYSIDKVVQGLVKHMHTIIGDYKSSDLVVLYENDRRNKHTTIKDQIIYRNKVRSILGPDENLFRVEWDEFSYQMKIQYITLDGVSVDDKDRNLKSKWDYYLTTYALSFPTEGIALDKVKLPLLKKNLDTVDEALGQEIEMNDGETNENNELNNEVEETKYLELARSGLQVRISEDNYKISFKPGSEDMLIKNSKSWKLRSEETVRNTKWMTLISNRWKEDIQTADASFLREGYDIWMKEGPEAYLSFKEELETRLNHECPDEEGSKKYSLKIGQTAFEGESLSLNSPTKAESTNEKFVTEIPAIETPSSKVQVGETNTQENLVLEKTVEETTAGDKFTEEKISVGYDTGEELSEKPIIGIKTVEDIPVDVKHLDRKLAIEESIPVELADKDMLQKKTIEGTPNVEILTTEKPAEVIPAEVFIDKELPTIGSTQL</sequence>
<keyword evidence="2" id="KW-0678">Repressor</keyword>
<evidence type="ECO:0000256" key="7">
    <source>
        <dbReference type="PROSITE-ProRule" id="PRU00810"/>
    </source>
</evidence>
<dbReference type="InterPro" id="IPR031693">
    <property type="entry name" value="Sin3_C"/>
</dbReference>
<reference evidence="10 11" key="1">
    <citation type="journal article" date="2016" name="Proc. Natl. Acad. Sci. U.S.A.">
        <title>Comparative genomics of biotechnologically important yeasts.</title>
        <authorList>
            <person name="Riley R."/>
            <person name="Haridas S."/>
            <person name="Wolfe K.H."/>
            <person name="Lopes M.R."/>
            <person name="Hittinger C.T."/>
            <person name="Goeker M."/>
            <person name="Salamov A.A."/>
            <person name="Wisecaver J.H."/>
            <person name="Long T.M."/>
            <person name="Calvey C.H."/>
            <person name="Aerts A.L."/>
            <person name="Barry K.W."/>
            <person name="Choi C."/>
            <person name="Clum A."/>
            <person name="Coughlan A.Y."/>
            <person name="Deshpande S."/>
            <person name="Douglass A.P."/>
            <person name="Hanson S.J."/>
            <person name="Klenk H.-P."/>
            <person name="LaButti K.M."/>
            <person name="Lapidus A."/>
            <person name="Lindquist E.A."/>
            <person name="Lipzen A.M."/>
            <person name="Meier-Kolthoff J.P."/>
            <person name="Ohm R.A."/>
            <person name="Otillar R.P."/>
            <person name="Pangilinan J.L."/>
            <person name="Peng Y."/>
            <person name="Rokas A."/>
            <person name="Rosa C.A."/>
            <person name="Scheuner C."/>
            <person name="Sibirny A.A."/>
            <person name="Slot J.C."/>
            <person name="Stielow J.B."/>
            <person name="Sun H."/>
            <person name="Kurtzman C.P."/>
            <person name="Blackwell M."/>
            <person name="Grigoriev I.V."/>
            <person name="Jeffries T.W."/>
        </authorList>
    </citation>
    <scope>NUCLEOTIDE SEQUENCE [LARGE SCALE GENOMIC DNA]</scope>
    <source>
        <strain evidence="10 11">DSM 6958</strain>
    </source>
</reference>
<dbReference type="InterPro" id="IPR003822">
    <property type="entry name" value="PAH"/>
</dbReference>
<comment type="subcellular location">
    <subcellularLocation>
        <location evidence="1 7">Nucleus</location>
    </subcellularLocation>
</comment>
<evidence type="ECO:0000256" key="2">
    <source>
        <dbReference type="ARBA" id="ARBA00022491"/>
    </source>
</evidence>
<evidence type="ECO:0000259" key="9">
    <source>
        <dbReference type="SMART" id="SM00761"/>
    </source>
</evidence>
<accession>A0A1E3PJL0</accession>
<evidence type="ECO:0000313" key="10">
    <source>
        <dbReference type="EMBL" id="ODQ65490.1"/>
    </source>
</evidence>
<dbReference type="GO" id="GO:0000122">
    <property type="term" value="P:negative regulation of transcription by RNA polymerase II"/>
    <property type="evidence" value="ECO:0007669"/>
    <property type="project" value="TreeGrafter"/>
</dbReference>
<feature type="region of interest" description="Disordered" evidence="8">
    <location>
        <begin position="884"/>
        <end position="905"/>
    </location>
</feature>
<keyword evidence="5" id="KW-0804">Transcription</keyword>
<keyword evidence="11" id="KW-1185">Reference proteome</keyword>
<organism evidence="10 11">
    <name type="scientific">Nadsonia fulvescens var. elongata DSM 6958</name>
    <dbReference type="NCBI Taxonomy" id="857566"/>
    <lineage>
        <taxon>Eukaryota</taxon>
        <taxon>Fungi</taxon>
        <taxon>Dikarya</taxon>
        <taxon>Ascomycota</taxon>
        <taxon>Saccharomycotina</taxon>
        <taxon>Dipodascomycetes</taxon>
        <taxon>Dipodascales</taxon>
        <taxon>Dipodascales incertae sedis</taxon>
        <taxon>Nadsonia</taxon>
    </lineage>
</organism>
<proteinExistence type="predicted"/>
<gene>
    <name evidence="10" type="ORF">NADFUDRAFT_52078</name>
</gene>
<dbReference type="InterPro" id="IPR039774">
    <property type="entry name" value="Sin3-like"/>
</dbReference>
<dbReference type="FunFam" id="1.20.1160.11:FF:000001">
    <property type="entry name" value="Paired amphipathic helix protein Sin3"/>
    <property type="match status" value="1"/>
</dbReference>
<dbReference type="SUPFAM" id="SSF47762">
    <property type="entry name" value="PAH2 domain"/>
    <property type="match status" value="3"/>
</dbReference>
<dbReference type="Proteomes" id="UP000095009">
    <property type="component" value="Unassembled WGS sequence"/>
</dbReference>
<dbReference type="Pfam" id="PF16879">
    <property type="entry name" value="Sin3a_C"/>
    <property type="match status" value="1"/>
</dbReference>
<keyword evidence="4" id="KW-0805">Transcription regulation</keyword>
<dbReference type="GO" id="GO:0003714">
    <property type="term" value="F:transcription corepressor activity"/>
    <property type="evidence" value="ECO:0007669"/>
    <property type="project" value="InterPro"/>
</dbReference>
<dbReference type="STRING" id="857566.A0A1E3PJL0"/>
<name>A0A1E3PJL0_9ASCO</name>
<dbReference type="Gene3D" id="1.20.1160.11">
    <property type="entry name" value="Paired amphipathic helix"/>
    <property type="match status" value="3"/>
</dbReference>
<dbReference type="PROSITE" id="PS51477">
    <property type="entry name" value="PAH"/>
    <property type="match status" value="3"/>
</dbReference>
<dbReference type="Pfam" id="PF08295">
    <property type="entry name" value="Sin3_corepress"/>
    <property type="match status" value="1"/>
</dbReference>
<feature type="compositionally biased region" description="Polar residues" evidence="8">
    <location>
        <begin position="884"/>
        <end position="893"/>
    </location>
</feature>
<feature type="domain" description="Histone deacetylase interacting" evidence="9">
    <location>
        <begin position="545"/>
        <end position="646"/>
    </location>
</feature>
<evidence type="ECO:0000256" key="3">
    <source>
        <dbReference type="ARBA" id="ARBA00022737"/>
    </source>
</evidence>
<evidence type="ECO:0000256" key="4">
    <source>
        <dbReference type="ARBA" id="ARBA00023015"/>
    </source>
</evidence>
<dbReference type="PANTHER" id="PTHR12346:SF0">
    <property type="entry name" value="SIN3A, ISOFORM G"/>
    <property type="match status" value="1"/>
</dbReference>
<dbReference type="InterPro" id="IPR013194">
    <property type="entry name" value="HDAC_interact_dom"/>
</dbReference>
<dbReference type="PANTHER" id="PTHR12346">
    <property type="entry name" value="SIN3B-RELATED"/>
    <property type="match status" value="1"/>
</dbReference>